<dbReference type="PANTHER" id="PTHR42781">
    <property type="entry name" value="SPERMIDINE/PUTRESCINE IMPORT ATP-BINDING PROTEIN POTA"/>
    <property type="match status" value="1"/>
</dbReference>
<feature type="domain" description="ABC transporter" evidence="4">
    <location>
        <begin position="18"/>
        <end position="250"/>
    </location>
</feature>
<dbReference type="AlphaFoldDB" id="A0A1M6FJJ3"/>
<dbReference type="Pfam" id="PF00005">
    <property type="entry name" value="ABC_tran"/>
    <property type="match status" value="1"/>
</dbReference>
<dbReference type="Gene3D" id="3.40.50.300">
    <property type="entry name" value="P-loop containing nucleotide triphosphate hydrolases"/>
    <property type="match status" value="1"/>
</dbReference>
<keyword evidence="3" id="KW-0067">ATP-binding</keyword>
<dbReference type="PANTHER" id="PTHR42781:SF4">
    <property type="entry name" value="SPERMIDINE_PUTRESCINE IMPORT ATP-BINDING PROTEIN POTA"/>
    <property type="match status" value="1"/>
</dbReference>
<dbReference type="GO" id="GO:0005524">
    <property type="term" value="F:ATP binding"/>
    <property type="evidence" value="ECO:0007669"/>
    <property type="project" value="UniProtKB-KW"/>
</dbReference>
<keyword evidence="6" id="KW-1185">Reference proteome</keyword>
<evidence type="ECO:0000313" key="6">
    <source>
        <dbReference type="Proteomes" id="UP000184432"/>
    </source>
</evidence>
<evidence type="ECO:0000313" key="5">
    <source>
        <dbReference type="EMBL" id="SHI97806.1"/>
    </source>
</evidence>
<dbReference type="PROSITE" id="PS50893">
    <property type="entry name" value="ABC_TRANSPORTER_2"/>
    <property type="match status" value="1"/>
</dbReference>
<protein>
    <submittedName>
        <fullName evidence="5">ABC-type Fe3+/spermidine/putrescine transport systems, ATPase components</fullName>
    </submittedName>
</protein>
<evidence type="ECO:0000256" key="1">
    <source>
        <dbReference type="ARBA" id="ARBA00022448"/>
    </source>
</evidence>
<dbReference type="EMBL" id="FQYP01000004">
    <property type="protein sequence ID" value="SHI97806.1"/>
    <property type="molecule type" value="Genomic_DNA"/>
</dbReference>
<accession>A0A1M6FJJ3</accession>
<dbReference type="InterPro" id="IPR003593">
    <property type="entry name" value="AAA+_ATPase"/>
</dbReference>
<sequence length="338" mass="38226">MDFFLQKLHQSSISLNMLAIHNLSFAYNTIPVLKNINFTIEPGQHIALIGASGCGKSTLLKVIYGLLQPNEGELFWKDKKLLGPLYNLVPGEENMKYLSQGFELQPFRTVAENIGQYLSNFELELKQGRVNELLEIVEMTDFAATKVENLSGGQKQRVALAKALAKKPEVLLLDEPFHNIDNFRRNSLRRNLFRYLNRNNITSITATHDKTDILSFTNETIVIRQGEIVVKKPTQELYQNPQDYYIASLFGEVNQVALSSLGHDSPDNILVYPHEISIDQNSSTTVRVKNSYFNGSHYLVEAVLDQSVFFFTHTSALKAPESVGIHIDEKALHRTLSL</sequence>
<keyword evidence="1" id="KW-0813">Transport</keyword>
<proteinExistence type="predicted"/>
<evidence type="ECO:0000256" key="2">
    <source>
        <dbReference type="ARBA" id="ARBA00022741"/>
    </source>
</evidence>
<dbReference type="GO" id="GO:0016887">
    <property type="term" value="F:ATP hydrolysis activity"/>
    <property type="evidence" value="ECO:0007669"/>
    <property type="project" value="InterPro"/>
</dbReference>
<dbReference type="InterPro" id="IPR003439">
    <property type="entry name" value="ABC_transporter-like_ATP-bd"/>
</dbReference>
<reference evidence="6" key="1">
    <citation type="submission" date="2016-11" db="EMBL/GenBank/DDBJ databases">
        <authorList>
            <person name="Varghese N."/>
            <person name="Submissions S."/>
        </authorList>
    </citation>
    <scope>NUCLEOTIDE SEQUENCE [LARGE SCALE GENOMIC DNA]</scope>
    <source>
        <strain evidence="6">DSM 22623</strain>
    </source>
</reference>
<dbReference type="SUPFAM" id="SSF52540">
    <property type="entry name" value="P-loop containing nucleoside triphosphate hydrolases"/>
    <property type="match status" value="1"/>
</dbReference>
<keyword evidence="2" id="KW-0547">Nucleotide-binding</keyword>
<organism evidence="5 6">
    <name type="scientific">Aquimarina spongiae</name>
    <dbReference type="NCBI Taxonomy" id="570521"/>
    <lineage>
        <taxon>Bacteria</taxon>
        <taxon>Pseudomonadati</taxon>
        <taxon>Bacteroidota</taxon>
        <taxon>Flavobacteriia</taxon>
        <taxon>Flavobacteriales</taxon>
        <taxon>Flavobacteriaceae</taxon>
        <taxon>Aquimarina</taxon>
    </lineage>
</organism>
<dbReference type="Proteomes" id="UP000184432">
    <property type="component" value="Unassembled WGS sequence"/>
</dbReference>
<gene>
    <name evidence="5" type="ORF">SAMN04488508_104318</name>
</gene>
<dbReference type="InterPro" id="IPR050093">
    <property type="entry name" value="ABC_SmlMolc_Importer"/>
</dbReference>
<evidence type="ECO:0000256" key="3">
    <source>
        <dbReference type="ARBA" id="ARBA00022840"/>
    </source>
</evidence>
<dbReference type="SMART" id="SM00382">
    <property type="entry name" value="AAA"/>
    <property type="match status" value="1"/>
</dbReference>
<dbReference type="InterPro" id="IPR027417">
    <property type="entry name" value="P-loop_NTPase"/>
</dbReference>
<evidence type="ECO:0000259" key="4">
    <source>
        <dbReference type="PROSITE" id="PS50893"/>
    </source>
</evidence>
<dbReference type="STRING" id="570521.SAMN04488508_104318"/>
<dbReference type="InterPro" id="IPR017871">
    <property type="entry name" value="ABC_transporter-like_CS"/>
</dbReference>
<dbReference type="PROSITE" id="PS00211">
    <property type="entry name" value="ABC_TRANSPORTER_1"/>
    <property type="match status" value="1"/>
</dbReference>
<name>A0A1M6FJJ3_9FLAO</name>